<gene>
    <name evidence="2" type="ORF">TNCV_196381</name>
</gene>
<keyword evidence="3" id="KW-1185">Reference proteome</keyword>
<comment type="caution">
    <text evidence="2">The sequence shown here is derived from an EMBL/GenBank/DDBJ whole genome shotgun (WGS) entry which is preliminary data.</text>
</comment>
<proteinExistence type="predicted"/>
<accession>A0A8X7BLF3</accession>
<dbReference type="AlphaFoldDB" id="A0A8X7BLF3"/>
<name>A0A8X7BLF3_TRICX</name>
<dbReference type="EMBL" id="BMAU01021432">
    <property type="protein sequence ID" value="GFY35535.1"/>
    <property type="molecule type" value="Genomic_DNA"/>
</dbReference>
<reference evidence="2" key="1">
    <citation type="submission" date="2020-08" db="EMBL/GenBank/DDBJ databases">
        <title>Multicomponent nature underlies the extraordinary mechanical properties of spider dragline silk.</title>
        <authorList>
            <person name="Kono N."/>
            <person name="Nakamura H."/>
            <person name="Mori M."/>
            <person name="Yoshida Y."/>
            <person name="Ohtoshi R."/>
            <person name="Malay A.D."/>
            <person name="Moran D.A.P."/>
            <person name="Tomita M."/>
            <person name="Numata K."/>
            <person name="Arakawa K."/>
        </authorList>
    </citation>
    <scope>NUCLEOTIDE SEQUENCE</scope>
</reference>
<evidence type="ECO:0000313" key="2">
    <source>
        <dbReference type="EMBL" id="GFY35535.1"/>
    </source>
</evidence>
<organism evidence="2 3">
    <name type="scientific">Trichonephila clavipes</name>
    <name type="common">Golden silk orbweaver</name>
    <name type="synonym">Nephila clavipes</name>
    <dbReference type="NCBI Taxonomy" id="2585209"/>
    <lineage>
        <taxon>Eukaryota</taxon>
        <taxon>Metazoa</taxon>
        <taxon>Ecdysozoa</taxon>
        <taxon>Arthropoda</taxon>
        <taxon>Chelicerata</taxon>
        <taxon>Arachnida</taxon>
        <taxon>Araneae</taxon>
        <taxon>Araneomorphae</taxon>
        <taxon>Entelegynae</taxon>
        <taxon>Araneoidea</taxon>
        <taxon>Nephilidae</taxon>
        <taxon>Trichonephila</taxon>
    </lineage>
</organism>
<protein>
    <submittedName>
        <fullName evidence="2">Uncharacterized protein</fullName>
    </submittedName>
</protein>
<feature type="region of interest" description="Disordered" evidence="1">
    <location>
        <begin position="1"/>
        <end position="25"/>
    </location>
</feature>
<sequence>MFFGGVTENIRAPQQSQPSRERTESPLVKLMEGKIGGKPLSDHPQGVLSQSWGGTEQNRTILCMVLEAKTNDTRKNLAFSRDEFRGP</sequence>
<evidence type="ECO:0000256" key="1">
    <source>
        <dbReference type="SAM" id="MobiDB-lite"/>
    </source>
</evidence>
<evidence type="ECO:0000313" key="3">
    <source>
        <dbReference type="Proteomes" id="UP000887159"/>
    </source>
</evidence>
<dbReference type="Proteomes" id="UP000887159">
    <property type="component" value="Unassembled WGS sequence"/>
</dbReference>